<sequence length="312" mass="33879">MSAAFAMAPQLHRQALAPVSVRRIRVRALQQTKLGVLNKLNATVPSTPLKRSVSYDSDGENVAPIKLDASKRKRDIEDDGQVSESPKALKTSRISLVTVEKTTPLTPRKVNAVMAKPAGRSPPAKTKLTKAFGRRSQRDSLASNTNVACVKSKPATLSSRKVAQPASWFFNIHADTPDEEATNTMQHFAGRLDISDDECKAKYDDRGKENIPPHELGITMPTAAQPTPVHSRRNMMAQLRSPLGELRASDYYDAGLNALSYAVIHDNENLKTSTEMMNASVVPESTALPKTISLTTCVSEESTKTVDGTTAA</sequence>
<feature type="region of interest" description="Disordered" evidence="1">
    <location>
        <begin position="67"/>
        <end position="89"/>
    </location>
</feature>
<evidence type="ECO:0000313" key="2">
    <source>
        <dbReference type="EMBL" id="OKL64290.1"/>
    </source>
</evidence>
<gene>
    <name evidence="2" type="ORF">UA08_00543</name>
</gene>
<dbReference type="STRING" id="1441469.A0A225ATM0"/>
<dbReference type="EMBL" id="LFMY01000001">
    <property type="protein sequence ID" value="OKL64290.1"/>
    <property type="molecule type" value="Genomic_DNA"/>
</dbReference>
<proteinExistence type="predicted"/>
<comment type="caution">
    <text evidence="2">The sequence shown here is derived from an EMBL/GenBank/DDBJ whole genome shotgun (WGS) entry which is preliminary data.</text>
</comment>
<evidence type="ECO:0000313" key="3">
    <source>
        <dbReference type="Proteomes" id="UP000214365"/>
    </source>
</evidence>
<protein>
    <submittedName>
        <fullName evidence="2">Uncharacterized protein</fullName>
    </submittedName>
</protein>
<evidence type="ECO:0000256" key="1">
    <source>
        <dbReference type="SAM" id="MobiDB-lite"/>
    </source>
</evidence>
<accession>A0A225ATM0</accession>
<dbReference type="RefSeq" id="XP_020124411.1">
    <property type="nucleotide sequence ID" value="XM_020260361.1"/>
</dbReference>
<dbReference type="AlphaFoldDB" id="A0A225ATM0"/>
<dbReference type="GeneID" id="31000298"/>
<name>A0A225ATM0_TALAT</name>
<organism evidence="2 3">
    <name type="scientific">Talaromyces atroroseus</name>
    <dbReference type="NCBI Taxonomy" id="1441469"/>
    <lineage>
        <taxon>Eukaryota</taxon>
        <taxon>Fungi</taxon>
        <taxon>Dikarya</taxon>
        <taxon>Ascomycota</taxon>
        <taxon>Pezizomycotina</taxon>
        <taxon>Eurotiomycetes</taxon>
        <taxon>Eurotiomycetidae</taxon>
        <taxon>Eurotiales</taxon>
        <taxon>Trichocomaceae</taxon>
        <taxon>Talaromyces</taxon>
        <taxon>Talaromyces sect. Trachyspermi</taxon>
    </lineage>
</organism>
<dbReference type="Proteomes" id="UP000214365">
    <property type="component" value="Unassembled WGS sequence"/>
</dbReference>
<reference evidence="2 3" key="1">
    <citation type="submission" date="2015-06" db="EMBL/GenBank/DDBJ databases">
        <title>Talaromyces atroroseus IBT 11181 draft genome.</title>
        <authorList>
            <person name="Rasmussen K.B."/>
            <person name="Rasmussen S."/>
            <person name="Petersen B."/>
            <person name="Sicheritz-Ponten T."/>
            <person name="Mortensen U.H."/>
            <person name="Thrane U."/>
        </authorList>
    </citation>
    <scope>NUCLEOTIDE SEQUENCE [LARGE SCALE GENOMIC DNA]</scope>
    <source>
        <strain evidence="2 3">IBT 11181</strain>
    </source>
</reference>
<feature type="region of interest" description="Disordered" evidence="1">
    <location>
        <begin position="116"/>
        <end position="145"/>
    </location>
</feature>
<keyword evidence="3" id="KW-1185">Reference proteome</keyword>
<dbReference type="OrthoDB" id="425602at2759"/>